<reference evidence="1" key="1">
    <citation type="submission" date="2020-06" db="EMBL/GenBank/DDBJ databases">
        <authorList>
            <person name="Li T."/>
            <person name="Hu X."/>
            <person name="Zhang T."/>
            <person name="Song X."/>
            <person name="Zhang H."/>
            <person name="Dai N."/>
            <person name="Sheng W."/>
            <person name="Hou X."/>
            <person name="Wei L."/>
        </authorList>
    </citation>
    <scope>NUCLEOTIDE SEQUENCE</scope>
    <source>
        <strain evidence="1">3651</strain>
        <tissue evidence="1">Leaf</tissue>
    </source>
</reference>
<organism evidence="1 2">
    <name type="scientific">Sesamum alatum</name>
    <dbReference type="NCBI Taxonomy" id="300844"/>
    <lineage>
        <taxon>Eukaryota</taxon>
        <taxon>Viridiplantae</taxon>
        <taxon>Streptophyta</taxon>
        <taxon>Embryophyta</taxon>
        <taxon>Tracheophyta</taxon>
        <taxon>Spermatophyta</taxon>
        <taxon>Magnoliopsida</taxon>
        <taxon>eudicotyledons</taxon>
        <taxon>Gunneridae</taxon>
        <taxon>Pentapetalae</taxon>
        <taxon>asterids</taxon>
        <taxon>lamiids</taxon>
        <taxon>Lamiales</taxon>
        <taxon>Pedaliaceae</taxon>
        <taxon>Sesamum</taxon>
    </lineage>
</organism>
<proteinExistence type="predicted"/>
<accession>A0AAE1YMG3</accession>
<evidence type="ECO:0000313" key="2">
    <source>
        <dbReference type="Proteomes" id="UP001293254"/>
    </source>
</evidence>
<comment type="caution">
    <text evidence="1">The sequence shown here is derived from an EMBL/GenBank/DDBJ whole genome shotgun (WGS) entry which is preliminary data.</text>
</comment>
<reference evidence="1" key="2">
    <citation type="journal article" date="2024" name="Plant">
        <title>Genomic evolution and insights into agronomic trait innovations of Sesamum species.</title>
        <authorList>
            <person name="Miao H."/>
            <person name="Wang L."/>
            <person name="Qu L."/>
            <person name="Liu H."/>
            <person name="Sun Y."/>
            <person name="Le M."/>
            <person name="Wang Q."/>
            <person name="Wei S."/>
            <person name="Zheng Y."/>
            <person name="Lin W."/>
            <person name="Duan Y."/>
            <person name="Cao H."/>
            <person name="Xiong S."/>
            <person name="Wang X."/>
            <person name="Wei L."/>
            <person name="Li C."/>
            <person name="Ma Q."/>
            <person name="Ju M."/>
            <person name="Zhao R."/>
            <person name="Li G."/>
            <person name="Mu C."/>
            <person name="Tian Q."/>
            <person name="Mei H."/>
            <person name="Zhang T."/>
            <person name="Gao T."/>
            <person name="Zhang H."/>
        </authorList>
    </citation>
    <scope>NUCLEOTIDE SEQUENCE</scope>
    <source>
        <strain evidence="1">3651</strain>
    </source>
</reference>
<gene>
    <name evidence="1" type="ORF">Salat_1051700</name>
</gene>
<dbReference type="Proteomes" id="UP001293254">
    <property type="component" value="Unassembled WGS sequence"/>
</dbReference>
<keyword evidence="2" id="KW-1185">Reference proteome</keyword>
<evidence type="ECO:0000313" key="1">
    <source>
        <dbReference type="EMBL" id="KAK4432895.1"/>
    </source>
</evidence>
<dbReference type="AlphaFoldDB" id="A0AAE1YMG3"/>
<protein>
    <submittedName>
        <fullName evidence="1">Uncharacterized protein</fullName>
    </submittedName>
</protein>
<name>A0AAE1YMG3_9LAMI</name>
<dbReference type="EMBL" id="JACGWO010000003">
    <property type="protein sequence ID" value="KAK4432895.1"/>
    <property type="molecule type" value="Genomic_DNA"/>
</dbReference>
<sequence>MTLELANILPPPVQRLPGRPRVNKRERYEKMELLRYLDLSSAIDALNWVITLEQFKEHLSDKERKEEVLNRIVYLKDLNGFALILLSLSYDDFIGLNCMFCRLIWLDDPTILKWWWMLGVDQEEE</sequence>